<keyword evidence="2" id="KW-1185">Reference proteome</keyword>
<proteinExistence type="predicted"/>
<reference evidence="1 2" key="1">
    <citation type="submission" date="2019-04" db="EMBL/GenBank/DDBJ databases">
        <title>Chromosome genome assembly for Takifugu flavidus.</title>
        <authorList>
            <person name="Xiao S."/>
        </authorList>
    </citation>
    <scope>NUCLEOTIDE SEQUENCE [LARGE SCALE GENOMIC DNA]</scope>
    <source>
        <strain evidence="1">HTHZ2018</strain>
        <tissue evidence="1">Muscle</tissue>
    </source>
</reference>
<accession>A0A5C6P5C9</accession>
<organism evidence="1 2">
    <name type="scientific">Takifugu flavidus</name>
    <name type="common">sansaifugu</name>
    <dbReference type="NCBI Taxonomy" id="433684"/>
    <lineage>
        <taxon>Eukaryota</taxon>
        <taxon>Metazoa</taxon>
        <taxon>Chordata</taxon>
        <taxon>Craniata</taxon>
        <taxon>Vertebrata</taxon>
        <taxon>Euteleostomi</taxon>
        <taxon>Actinopterygii</taxon>
        <taxon>Neopterygii</taxon>
        <taxon>Teleostei</taxon>
        <taxon>Neoteleostei</taxon>
        <taxon>Acanthomorphata</taxon>
        <taxon>Eupercaria</taxon>
        <taxon>Tetraodontiformes</taxon>
        <taxon>Tetradontoidea</taxon>
        <taxon>Tetraodontidae</taxon>
        <taxon>Takifugu</taxon>
    </lineage>
</organism>
<dbReference type="EMBL" id="RHFK02000006">
    <property type="protein sequence ID" value="TWW74952.1"/>
    <property type="molecule type" value="Genomic_DNA"/>
</dbReference>
<dbReference type="Proteomes" id="UP000324091">
    <property type="component" value="Chromosome 14"/>
</dbReference>
<comment type="caution">
    <text evidence="1">The sequence shown here is derived from an EMBL/GenBank/DDBJ whole genome shotgun (WGS) entry which is preliminary data.</text>
</comment>
<dbReference type="AlphaFoldDB" id="A0A5C6P5C9"/>
<name>A0A5C6P5C9_9TELE</name>
<protein>
    <submittedName>
        <fullName evidence="1">Uncharacterized protein</fullName>
    </submittedName>
</protein>
<gene>
    <name evidence="1" type="ORF">D4764_14G0009550</name>
</gene>
<evidence type="ECO:0000313" key="2">
    <source>
        <dbReference type="Proteomes" id="UP000324091"/>
    </source>
</evidence>
<sequence>MDRLVRRASSVLGCPLISGHPDSTGQLLPPSLCEGEVSQIRAVRLHNKHNARSSAD</sequence>
<evidence type="ECO:0000313" key="1">
    <source>
        <dbReference type="EMBL" id="TWW74952.1"/>
    </source>
</evidence>